<dbReference type="RefSeq" id="WP_097148353.1">
    <property type="nucleotide sequence ID" value="NZ_OBQC01000002.1"/>
</dbReference>
<dbReference type="Pfam" id="PF06949">
    <property type="entry name" value="DUF1292"/>
    <property type="match status" value="2"/>
</dbReference>
<dbReference type="PANTHER" id="PTHR40066:SF1">
    <property type="entry name" value="UPF0473 PROTEIN CBO2561_CLC_2432"/>
    <property type="match status" value="1"/>
</dbReference>
<evidence type="ECO:0000256" key="2">
    <source>
        <dbReference type="HAMAP-Rule" id="MF_01448"/>
    </source>
</evidence>
<reference evidence="4" key="1">
    <citation type="submission" date="2017-08" db="EMBL/GenBank/DDBJ databases">
        <authorList>
            <person name="Varghese N."/>
            <person name="Submissions S."/>
        </authorList>
    </citation>
    <scope>NUCLEOTIDE SEQUENCE [LARGE SCALE GENOMIC DNA]</scope>
    <source>
        <strain evidence="4">JC23</strain>
    </source>
</reference>
<protein>
    <recommendedName>
        <fullName evidence="2">UPF0473 protein SAMN05877842_102289</fullName>
    </recommendedName>
</protein>
<evidence type="ECO:0000256" key="1">
    <source>
        <dbReference type="ARBA" id="ARBA00008439"/>
    </source>
</evidence>
<dbReference type="PANTHER" id="PTHR40066">
    <property type="entry name" value="UPF0473 PROTEIN CBO2561/CLC_2432"/>
    <property type="match status" value="1"/>
</dbReference>
<organism evidence="3 4">
    <name type="scientific">Ureibacillus acetophenoni</name>
    <dbReference type="NCBI Taxonomy" id="614649"/>
    <lineage>
        <taxon>Bacteria</taxon>
        <taxon>Bacillati</taxon>
        <taxon>Bacillota</taxon>
        <taxon>Bacilli</taxon>
        <taxon>Bacillales</taxon>
        <taxon>Caryophanaceae</taxon>
        <taxon>Ureibacillus</taxon>
    </lineage>
</organism>
<evidence type="ECO:0000313" key="3">
    <source>
        <dbReference type="EMBL" id="SOC36373.1"/>
    </source>
</evidence>
<dbReference type="OrthoDB" id="2086132at2"/>
<dbReference type="HAMAP" id="MF_01448">
    <property type="entry name" value="UPF0473"/>
    <property type="match status" value="2"/>
</dbReference>
<comment type="similarity">
    <text evidence="1 2">Belongs to the UPF0473 family.</text>
</comment>
<dbReference type="InterPro" id="IPR009711">
    <property type="entry name" value="UPF0473"/>
</dbReference>
<name>A0A285U3S4_9BACL</name>
<dbReference type="Proteomes" id="UP000219252">
    <property type="component" value="Unassembled WGS sequence"/>
</dbReference>
<dbReference type="AlphaFoldDB" id="A0A285U3S4"/>
<proteinExistence type="inferred from homology"/>
<accession>A0A285U3S4</accession>
<dbReference type="EMBL" id="OBQC01000002">
    <property type="protein sequence ID" value="SOC36373.1"/>
    <property type="molecule type" value="Genomic_DNA"/>
</dbReference>
<gene>
    <name evidence="3" type="ORF">SAMN05877842_102289</name>
</gene>
<sequence length="173" mass="20065">MENQLISVVTEDGKEQQGKVIFTFDSEEHSYVLYSLIEDNGEESTEVSALRYELDENGEMTDFSSLETDEEWEMVEEVLNTLVHEFSNDLTNYFTITNDDNEDVICEILHRFELKEYGKSYILYTFADEEEATEIFAASYIAGENGEVVDLIPIDSEEEWSAIERELDFITEK</sequence>
<keyword evidence="4" id="KW-1185">Reference proteome</keyword>
<evidence type="ECO:0000313" key="4">
    <source>
        <dbReference type="Proteomes" id="UP000219252"/>
    </source>
</evidence>